<evidence type="ECO:0000259" key="1">
    <source>
        <dbReference type="PROSITE" id="PS50404"/>
    </source>
</evidence>
<dbReference type="InterPro" id="IPR010987">
    <property type="entry name" value="Glutathione-S-Trfase_C-like"/>
</dbReference>
<proteinExistence type="predicted"/>
<dbReference type="EMBL" id="JANUHA010000001">
    <property type="protein sequence ID" value="MCS0594751.1"/>
    <property type="molecule type" value="Genomic_DNA"/>
</dbReference>
<comment type="caution">
    <text evidence="3">The sequence shown here is derived from an EMBL/GenBank/DDBJ whole genome shotgun (WGS) entry which is preliminary data.</text>
</comment>
<feature type="domain" description="GST N-terminal" evidence="1">
    <location>
        <begin position="1"/>
        <end position="82"/>
    </location>
</feature>
<sequence>MEPLLFYGVPSGCSLASIIALEWLGQPYRLCRIEMLEHPWPERYARVNPRQKTPALLLDADTGLTESAAILQHIAGRGIDIGLGARQGTLEFDRLAEMLAYLTTDFFASFAPLWKAYETEGLGETEKRRMFDEGKAAVVKEFGHVENMLAGRSWLLGGEAPGVADAYLFAVARWADYHRLFDVEARFPAIAQHAARLRQMPPVRFALAIEAGEAARSESFRGHVPIEEALAS</sequence>
<evidence type="ECO:0000313" key="4">
    <source>
        <dbReference type="Proteomes" id="UP001206572"/>
    </source>
</evidence>
<evidence type="ECO:0000313" key="3">
    <source>
        <dbReference type="EMBL" id="MCS0594751.1"/>
    </source>
</evidence>
<dbReference type="Gene3D" id="1.20.1050.10">
    <property type="match status" value="1"/>
</dbReference>
<accession>A0ABT2AEZ7</accession>
<feature type="domain" description="GST C-terminal" evidence="2">
    <location>
        <begin position="89"/>
        <end position="226"/>
    </location>
</feature>
<dbReference type="RefSeq" id="WP_258825843.1">
    <property type="nucleotide sequence ID" value="NZ_JANUHA010000001.1"/>
</dbReference>
<keyword evidence="4" id="KW-1185">Reference proteome</keyword>
<dbReference type="InterPro" id="IPR004045">
    <property type="entry name" value="Glutathione_S-Trfase_N"/>
</dbReference>
<dbReference type="InterPro" id="IPR040079">
    <property type="entry name" value="Glutathione_S-Trfase"/>
</dbReference>
<dbReference type="PROSITE" id="PS50404">
    <property type="entry name" value="GST_NTER"/>
    <property type="match status" value="1"/>
</dbReference>
<dbReference type="SFLD" id="SFLDS00019">
    <property type="entry name" value="Glutathione_Transferase_(cytos"/>
    <property type="match status" value="1"/>
</dbReference>
<dbReference type="InterPro" id="IPR036282">
    <property type="entry name" value="Glutathione-S-Trfase_C_sf"/>
</dbReference>
<dbReference type="Pfam" id="PF13417">
    <property type="entry name" value="GST_N_3"/>
    <property type="match status" value="1"/>
</dbReference>
<dbReference type="Proteomes" id="UP001206572">
    <property type="component" value="Unassembled WGS sequence"/>
</dbReference>
<dbReference type="PROSITE" id="PS50405">
    <property type="entry name" value="GST_CTER"/>
    <property type="match status" value="1"/>
</dbReference>
<dbReference type="Pfam" id="PF13410">
    <property type="entry name" value="GST_C_2"/>
    <property type="match status" value="1"/>
</dbReference>
<evidence type="ECO:0000259" key="2">
    <source>
        <dbReference type="PROSITE" id="PS50405"/>
    </source>
</evidence>
<dbReference type="InterPro" id="IPR036249">
    <property type="entry name" value="Thioredoxin-like_sf"/>
</dbReference>
<dbReference type="PANTHER" id="PTHR44051">
    <property type="entry name" value="GLUTATHIONE S-TRANSFERASE-RELATED"/>
    <property type="match status" value="1"/>
</dbReference>
<name>A0ABT2AEZ7_9BURK</name>
<dbReference type="PANTHER" id="PTHR44051:SF8">
    <property type="entry name" value="GLUTATHIONE S-TRANSFERASE GSTA"/>
    <property type="match status" value="1"/>
</dbReference>
<reference evidence="3 4" key="1">
    <citation type="submission" date="2022-08" db="EMBL/GenBank/DDBJ databases">
        <title>Reclassification of Massilia species as members of the genera Telluria, Duganella, Pseudoduganella, Mokoshia gen. nov. and Zemynaea gen. nov. using orthogonal and non-orthogonal genome-based approaches.</title>
        <authorList>
            <person name="Bowman J.P."/>
        </authorList>
    </citation>
    <scope>NUCLEOTIDE SEQUENCE [LARGE SCALE GENOMIC DNA]</scope>
    <source>
        <strain evidence="3 4">JCM 31661</strain>
    </source>
</reference>
<dbReference type="SUPFAM" id="SSF47616">
    <property type="entry name" value="GST C-terminal domain-like"/>
    <property type="match status" value="1"/>
</dbReference>
<dbReference type="SUPFAM" id="SSF52833">
    <property type="entry name" value="Thioredoxin-like"/>
    <property type="match status" value="1"/>
</dbReference>
<dbReference type="Gene3D" id="3.40.30.10">
    <property type="entry name" value="Glutaredoxin"/>
    <property type="match status" value="1"/>
</dbReference>
<gene>
    <name evidence="3" type="ORF">NX780_00155</name>
</gene>
<protein>
    <submittedName>
        <fullName evidence="3">Glutathione S-transferase N-terminal domain-containing protein</fullName>
    </submittedName>
</protein>
<organism evidence="3 4">
    <name type="scientific">Massilia agri</name>
    <dbReference type="NCBI Taxonomy" id="1886785"/>
    <lineage>
        <taxon>Bacteria</taxon>
        <taxon>Pseudomonadati</taxon>
        <taxon>Pseudomonadota</taxon>
        <taxon>Betaproteobacteria</taxon>
        <taxon>Burkholderiales</taxon>
        <taxon>Oxalobacteraceae</taxon>
        <taxon>Telluria group</taxon>
        <taxon>Massilia</taxon>
    </lineage>
</organism>
<dbReference type="CDD" id="cd03057">
    <property type="entry name" value="GST_N_Beta"/>
    <property type="match status" value="1"/>
</dbReference>